<accession>A0A8X6PMV2</accession>
<evidence type="ECO:0000313" key="2">
    <source>
        <dbReference type="EMBL" id="GFT79117.1"/>
    </source>
</evidence>
<evidence type="ECO:0000313" key="3">
    <source>
        <dbReference type="Proteomes" id="UP000887013"/>
    </source>
</evidence>
<keyword evidence="1" id="KW-0472">Membrane</keyword>
<keyword evidence="3" id="KW-1185">Reference proteome</keyword>
<dbReference type="AlphaFoldDB" id="A0A8X6PMV2"/>
<protein>
    <submittedName>
        <fullName evidence="2">Uncharacterized protein</fullName>
    </submittedName>
</protein>
<evidence type="ECO:0000256" key="1">
    <source>
        <dbReference type="SAM" id="Phobius"/>
    </source>
</evidence>
<feature type="transmembrane region" description="Helical" evidence="1">
    <location>
        <begin position="6"/>
        <end position="26"/>
    </location>
</feature>
<name>A0A8X6PMV2_NEPPI</name>
<dbReference type="Proteomes" id="UP000887013">
    <property type="component" value="Unassembled WGS sequence"/>
</dbReference>
<reference evidence="2" key="1">
    <citation type="submission" date="2020-08" db="EMBL/GenBank/DDBJ databases">
        <title>Multicomponent nature underlies the extraordinary mechanical properties of spider dragline silk.</title>
        <authorList>
            <person name="Kono N."/>
            <person name="Nakamura H."/>
            <person name="Mori M."/>
            <person name="Yoshida Y."/>
            <person name="Ohtoshi R."/>
            <person name="Malay A.D."/>
            <person name="Moran D.A.P."/>
            <person name="Tomita M."/>
            <person name="Numata K."/>
            <person name="Arakawa K."/>
        </authorList>
    </citation>
    <scope>NUCLEOTIDE SEQUENCE</scope>
</reference>
<keyword evidence="1" id="KW-0812">Transmembrane</keyword>
<dbReference type="EMBL" id="BMAW01071665">
    <property type="protein sequence ID" value="GFT79117.1"/>
    <property type="molecule type" value="Genomic_DNA"/>
</dbReference>
<gene>
    <name evidence="2" type="ORF">NPIL_138131</name>
</gene>
<comment type="caution">
    <text evidence="2">The sequence shown here is derived from an EMBL/GenBank/DDBJ whole genome shotgun (WGS) entry which is preliminary data.</text>
</comment>
<organism evidence="2 3">
    <name type="scientific">Nephila pilipes</name>
    <name type="common">Giant wood spider</name>
    <name type="synonym">Nephila maculata</name>
    <dbReference type="NCBI Taxonomy" id="299642"/>
    <lineage>
        <taxon>Eukaryota</taxon>
        <taxon>Metazoa</taxon>
        <taxon>Ecdysozoa</taxon>
        <taxon>Arthropoda</taxon>
        <taxon>Chelicerata</taxon>
        <taxon>Arachnida</taxon>
        <taxon>Araneae</taxon>
        <taxon>Araneomorphae</taxon>
        <taxon>Entelegynae</taxon>
        <taxon>Araneoidea</taxon>
        <taxon>Nephilidae</taxon>
        <taxon>Nephila</taxon>
    </lineage>
</organism>
<feature type="non-terminal residue" evidence="2">
    <location>
        <position position="56"/>
    </location>
</feature>
<sequence>MYVETELIVGIAVGMIFMFLLFFRAMKMTVQKAIMSADVLNPFVLEQKLSLPQMAK</sequence>
<keyword evidence="1" id="KW-1133">Transmembrane helix</keyword>
<proteinExistence type="predicted"/>